<dbReference type="PANTHER" id="PTHR44196">
    <property type="entry name" value="DEHYDROGENASE/REDUCTASE SDR FAMILY MEMBER 7B"/>
    <property type="match status" value="1"/>
</dbReference>
<name>A0AAD9Z7Z5_9LECA</name>
<organism evidence="4 5">
    <name type="scientific">Lepraria neglecta</name>
    <dbReference type="NCBI Taxonomy" id="209136"/>
    <lineage>
        <taxon>Eukaryota</taxon>
        <taxon>Fungi</taxon>
        <taxon>Dikarya</taxon>
        <taxon>Ascomycota</taxon>
        <taxon>Pezizomycotina</taxon>
        <taxon>Lecanoromycetes</taxon>
        <taxon>OSLEUM clade</taxon>
        <taxon>Lecanoromycetidae</taxon>
        <taxon>Lecanorales</taxon>
        <taxon>Lecanorineae</taxon>
        <taxon>Stereocaulaceae</taxon>
        <taxon>Lepraria</taxon>
    </lineage>
</organism>
<dbReference type="InterPro" id="IPR036291">
    <property type="entry name" value="NAD(P)-bd_dom_sf"/>
</dbReference>
<evidence type="ECO:0008006" key="6">
    <source>
        <dbReference type="Google" id="ProtNLM"/>
    </source>
</evidence>
<evidence type="ECO:0000256" key="1">
    <source>
        <dbReference type="ARBA" id="ARBA00006484"/>
    </source>
</evidence>
<dbReference type="EMBL" id="JASNWA010000007">
    <property type="protein sequence ID" value="KAK3173134.1"/>
    <property type="molecule type" value="Genomic_DNA"/>
</dbReference>
<feature type="compositionally biased region" description="Polar residues" evidence="3">
    <location>
        <begin position="8"/>
        <end position="19"/>
    </location>
</feature>
<comment type="caution">
    <text evidence="4">The sequence shown here is derived from an EMBL/GenBank/DDBJ whole genome shotgun (WGS) entry which is preliminary data.</text>
</comment>
<keyword evidence="2" id="KW-0560">Oxidoreductase</keyword>
<evidence type="ECO:0000313" key="4">
    <source>
        <dbReference type="EMBL" id="KAK3173134.1"/>
    </source>
</evidence>
<dbReference type="GO" id="GO:0016491">
    <property type="term" value="F:oxidoreductase activity"/>
    <property type="evidence" value="ECO:0007669"/>
    <property type="project" value="UniProtKB-KW"/>
</dbReference>
<proteinExistence type="inferred from homology"/>
<reference evidence="4" key="1">
    <citation type="submission" date="2022-11" db="EMBL/GenBank/DDBJ databases">
        <title>Chromosomal genome sequence assembly and mating type (MAT) locus characterization of the leprose asexual lichenized fungus Lepraria neglecta (Nyl.) Erichsen.</title>
        <authorList>
            <person name="Allen J.L."/>
            <person name="Pfeffer B."/>
        </authorList>
    </citation>
    <scope>NUCLEOTIDE SEQUENCE</scope>
    <source>
        <strain evidence="4">Allen 5258</strain>
    </source>
</reference>
<dbReference type="Pfam" id="PF00106">
    <property type="entry name" value="adh_short"/>
    <property type="match status" value="1"/>
</dbReference>
<evidence type="ECO:0000256" key="3">
    <source>
        <dbReference type="SAM" id="MobiDB-lite"/>
    </source>
</evidence>
<comment type="similarity">
    <text evidence="1">Belongs to the short-chain dehydrogenases/reductases (SDR) family.</text>
</comment>
<feature type="region of interest" description="Disordered" evidence="3">
    <location>
        <begin position="41"/>
        <end position="65"/>
    </location>
</feature>
<feature type="region of interest" description="Disordered" evidence="3">
    <location>
        <begin position="1"/>
        <end position="23"/>
    </location>
</feature>
<dbReference type="AlphaFoldDB" id="A0AAD9Z7Z5"/>
<dbReference type="CDD" id="cd05233">
    <property type="entry name" value="SDR_c"/>
    <property type="match status" value="1"/>
</dbReference>
<gene>
    <name evidence="4" type="ORF">OEA41_006463</name>
</gene>
<dbReference type="InterPro" id="IPR002347">
    <property type="entry name" value="SDR_fam"/>
</dbReference>
<dbReference type="PANTHER" id="PTHR44196:SF1">
    <property type="entry name" value="DEHYDROGENASE_REDUCTASE SDR FAMILY MEMBER 7B"/>
    <property type="match status" value="1"/>
</dbReference>
<dbReference type="Proteomes" id="UP001276659">
    <property type="component" value="Unassembled WGS sequence"/>
</dbReference>
<evidence type="ECO:0000256" key="2">
    <source>
        <dbReference type="ARBA" id="ARBA00023002"/>
    </source>
</evidence>
<dbReference type="SUPFAM" id="SSF51735">
    <property type="entry name" value="NAD(P)-binding Rossmann-fold domains"/>
    <property type="match status" value="1"/>
</dbReference>
<dbReference type="GO" id="GO:0016020">
    <property type="term" value="C:membrane"/>
    <property type="evidence" value="ECO:0007669"/>
    <property type="project" value="TreeGrafter"/>
</dbReference>
<evidence type="ECO:0000313" key="5">
    <source>
        <dbReference type="Proteomes" id="UP001276659"/>
    </source>
</evidence>
<sequence length="171" mass="17922">MKPPLPSATPTWHNDTYPSISPLRPELRVSGKTIIITGAVSPSSSQQSRLSKDPNTTPLTPLHLKGSGIGRETASTFATAGAHRIILLGRNEATLAETKAQLPPTSAICSIQAVSITDEKALNDVAAGVGTWGILVCNAAFLSSPAAVAETHVDDWWQSFEVGSLSPSSPR</sequence>
<keyword evidence="5" id="KW-1185">Reference proteome</keyword>
<protein>
    <recommendedName>
        <fullName evidence="6">NAD(P)-binding protein</fullName>
    </recommendedName>
</protein>
<dbReference type="Gene3D" id="3.40.50.720">
    <property type="entry name" value="NAD(P)-binding Rossmann-like Domain"/>
    <property type="match status" value="1"/>
</dbReference>
<accession>A0AAD9Z7Z5</accession>